<reference evidence="2 3" key="1">
    <citation type="journal article" date="2013" name="BMC Genomics">
        <title>Comparative genomics of parasitic silkworm microsporidia reveal an association between genome expansion and host adaptation.</title>
        <authorList>
            <person name="Pan G."/>
            <person name="Xu J."/>
            <person name="Li T."/>
            <person name="Xia Q."/>
            <person name="Liu S.L."/>
            <person name="Zhang G."/>
            <person name="Li S."/>
            <person name="Li C."/>
            <person name="Liu H."/>
            <person name="Yang L."/>
            <person name="Liu T."/>
            <person name="Zhang X."/>
            <person name="Wu Z."/>
            <person name="Fan W."/>
            <person name="Dang X."/>
            <person name="Xiang H."/>
            <person name="Tao M."/>
            <person name="Li Y."/>
            <person name="Hu J."/>
            <person name="Li Z."/>
            <person name="Lin L."/>
            <person name="Luo J."/>
            <person name="Geng L."/>
            <person name="Wang L."/>
            <person name="Long M."/>
            <person name="Wan Y."/>
            <person name="He N."/>
            <person name="Zhang Z."/>
            <person name="Lu C."/>
            <person name="Keeling P.J."/>
            <person name="Wang J."/>
            <person name="Xiang Z."/>
            <person name="Zhou Z."/>
        </authorList>
    </citation>
    <scope>NUCLEOTIDE SEQUENCE [LARGE SCALE GENOMIC DNA]</scope>
    <source>
        <strain evidence="3">CQ1 / CVCC 102059</strain>
    </source>
</reference>
<proteinExistence type="predicted"/>
<keyword evidence="1" id="KW-1133">Transmembrane helix</keyword>
<name>R0M142_NOSB1</name>
<sequence length="195" mass="22247">MAFMRFRIYFSIINVTVNCSILYSLGLHEFEMVTHEGHPSAVIRPSTSVHSPNTTSRVNLPMSHQPVITDRVNLPSDQPPPYEVAIKLVNPVNVAEFRSIDPPKYEDTLDQTCNLFYRSSPENEEAREPQKQSRLGLKGFKKFCYKFAIIFTLLLIFLLGVYLFIFISPIGGIVLGTISIAVLVFYLQLFVCNYY</sequence>
<gene>
    <name evidence="2" type="ORF">NBO_914g0002</name>
</gene>
<keyword evidence="1" id="KW-0472">Membrane</keyword>
<dbReference type="Proteomes" id="UP000016927">
    <property type="component" value="Unassembled WGS sequence"/>
</dbReference>
<protein>
    <submittedName>
        <fullName evidence="2">Uncharacterized protein</fullName>
    </submittedName>
</protein>
<dbReference type="VEuPathDB" id="MicrosporidiaDB:NBO_914g0002"/>
<accession>R0M142</accession>
<evidence type="ECO:0000313" key="2">
    <source>
        <dbReference type="EMBL" id="EOB11749.1"/>
    </source>
</evidence>
<keyword evidence="1" id="KW-0812">Transmembrane</keyword>
<dbReference type="EMBL" id="KB909821">
    <property type="protein sequence ID" value="EOB11749.1"/>
    <property type="molecule type" value="Genomic_DNA"/>
</dbReference>
<evidence type="ECO:0000313" key="3">
    <source>
        <dbReference type="Proteomes" id="UP000016927"/>
    </source>
</evidence>
<evidence type="ECO:0000256" key="1">
    <source>
        <dbReference type="SAM" id="Phobius"/>
    </source>
</evidence>
<feature type="transmembrane region" description="Helical" evidence="1">
    <location>
        <begin position="173"/>
        <end position="192"/>
    </location>
</feature>
<dbReference type="AlphaFoldDB" id="R0M142"/>
<organism evidence="2 3">
    <name type="scientific">Nosema bombycis (strain CQ1 / CVCC 102059)</name>
    <name type="common">Microsporidian parasite</name>
    <name type="synonym">Pebrine of silkworm</name>
    <dbReference type="NCBI Taxonomy" id="578461"/>
    <lineage>
        <taxon>Eukaryota</taxon>
        <taxon>Fungi</taxon>
        <taxon>Fungi incertae sedis</taxon>
        <taxon>Microsporidia</taxon>
        <taxon>Nosematidae</taxon>
        <taxon>Nosema</taxon>
    </lineage>
</organism>
<feature type="transmembrane region" description="Helical" evidence="1">
    <location>
        <begin position="143"/>
        <end position="167"/>
    </location>
</feature>
<keyword evidence="3" id="KW-1185">Reference proteome</keyword>
<dbReference type="HOGENOM" id="CLU_1396717_0_0_1"/>